<sequence>MYAMSARFFTSPTAAPSGVSAGQIMPHRVLWSWRGLASLPSRPIGELTRRKWLSVEANPAEQEREQRTGQIETLVAVVITIVQLAASERSQQQPMYHVAEENFLRVLDTLVLGDAGPSTARSDEIEGHVLLLHDERFVQRGLYHLHHFRIVKVVNDVLEDVPVGDESERTEHDHDRYLLLHVRQDRYHALADGGLFNALTAACHHVHPQRRGGPGAVLQTGPDLRLVRVLAVLHAEHVHRVGGHLFLRNQYLLRAVDDEVAAWIEGTLVQLRQITICQLGEQTVRGPQHDRNLADERFLMLRFYRILAFDQLRLGDVHVERGRVDLVELEQVARRVFDLARRVLRFGRQLDGRRVLDDALDGHLDELVEAVQLLPHETLLVEVADTTGLLAEAAQDDADGDAADADAEEADVVVVLLLAMLLAKLCGVTTGRMLTEDAVTDWPDGGA</sequence>
<accession>A0A8W7PCD4</accession>
<protein>
    <submittedName>
        <fullName evidence="1">Uncharacterized protein</fullName>
    </submittedName>
</protein>
<reference evidence="1" key="1">
    <citation type="submission" date="2022-08" db="UniProtKB">
        <authorList>
            <consortium name="EnsemblMetazoa"/>
        </authorList>
    </citation>
    <scope>IDENTIFICATION</scope>
</reference>
<dbReference type="EnsemblMetazoa" id="ACOM028729-RA">
    <property type="protein sequence ID" value="ACOM028729-PA.1"/>
    <property type="gene ID" value="ACOM028729"/>
</dbReference>
<name>A0A8W7PCD4_ANOCL</name>
<dbReference type="AlphaFoldDB" id="A0A8W7PCD4"/>
<evidence type="ECO:0000313" key="1">
    <source>
        <dbReference type="EnsemblMetazoa" id="ACOM028729-PA.1"/>
    </source>
</evidence>
<proteinExistence type="predicted"/>
<dbReference type="Proteomes" id="UP000075882">
    <property type="component" value="Unassembled WGS sequence"/>
</dbReference>
<organism evidence="1">
    <name type="scientific">Anopheles coluzzii</name>
    <name type="common">African malaria mosquito</name>
    <dbReference type="NCBI Taxonomy" id="1518534"/>
    <lineage>
        <taxon>Eukaryota</taxon>
        <taxon>Metazoa</taxon>
        <taxon>Ecdysozoa</taxon>
        <taxon>Arthropoda</taxon>
        <taxon>Hexapoda</taxon>
        <taxon>Insecta</taxon>
        <taxon>Pterygota</taxon>
        <taxon>Neoptera</taxon>
        <taxon>Endopterygota</taxon>
        <taxon>Diptera</taxon>
        <taxon>Nematocera</taxon>
        <taxon>Culicoidea</taxon>
        <taxon>Culicidae</taxon>
        <taxon>Anophelinae</taxon>
        <taxon>Anopheles</taxon>
    </lineage>
</organism>